<feature type="region of interest" description="Disordered" evidence="1">
    <location>
        <begin position="1"/>
        <end position="28"/>
    </location>
</feature>
<gene>
    <name evidence="2" type="ORF">BD311DRAFT_675553</name>
</gene>
<evidence type="ECO:0000256" key="1">
    <source>
        <dbReference type="SAM" id="MobiDB-lite"/>
    </source>
</evidence>
<proteinExistence type="predicted"/>
<sequence>MAPGATARLAGGRSSGPRTGAGRAGSEIAGAEEDEVVRAVVSPRPILVVLTGFPGFIHLGLQVVDLMTPVL</sequence>
<protein>
    <submittedName>
        <fullName evidence="2">Uncharacterized protein</fullName>
    </submittedName>
</protein>
<organism evidence="2">
    <name type="scientific">Dichomitus squalens</name>
    <dbReference type="NCBI Taxonomy" id="114155"/>
    <lineage>
        <taxon>Eukaryota</taxon>
        <taxon>Fungi</taxon>
        <taxon>Dikarya</taxon>
        <taxon>Basidiomycota</taxon>
        <taxon>Agaricomycotina</taxon>
        <taxon>Agaricomycetes</taxon>
        <taxon>Polyporales</taxon>
        <taxon>Polyporaceae</taxon>
        <taxon>Dichomitus</taxon>
    </lineage>
</organism>
<reference evidence="2" key="1">
    <citation type="submission" date="2019-01" db="EMBL/GenBank/DDBJ databases">
        <title>Draft genome sequences of three monokaryotic isolates of the white-rot basidiomycete fungus Dichomitus squalens.</title>
        <authorList>
            <consortium name="DOE Joint Genome Institute"/>
            <person name="Lopez S.C."/>
            <person name="Andreopoulos B."/>
            <person name="Pangilinan J."/>
            <person name="Lipzen A."/>
            <person name="Riley R."/>
            <person name="Ahrendt S."/>
            <person name="Ng V."/>
            <person name="Barry K."/>
            <person name="Daum C."/>
            <person name="Grigoriev I.V."/>
            <person name="Hilden K.S."/>
            <person name="Makela M.R."/>
            <person name="de Vries R.P."/>
        </authorList>
    </citation>
    <scope>NUCLEOTIDE SEQUENCE [LARGE SCALE GENOMIC DNA]</scope>
    <source>
        <strain evidence="2">OM18370.1</strain>
    </source>
</reference>
<dbReference type="EMBL" id="ML143532">
    <property type="protein sequence ID" value="TBU22656.1"/>
    <property type="molecule type" value="Genomic_DNA"/>
</dbReference>
<dbReference type="AlphaFoldDB" id="A0A4Q9MAB9"/>
<name>A0A4Q9MAB9_9APHY</name>
<accession>A0A4Q9MAB9</accession>
<evidence type="ECO:0000313" key="2">
    <source>
        <dbReference type="EMBL" id="TBU22656.1"/>
    </source>
</evidence>
<dbReference type="Proteomes" id="UP000292957">
    <property type="component" value="Unassembled WGS sequence"/>
</dbReference>